<proteinExistence type="predicted"/>
<evidence type="ECO:0000313" key="2">
    <source>
        <dbReference type="Proteomes" id="UP000078397"/>
    </source>
</evidence>
<keyword evidence="2" id="KW-1185">Reference proteome</keyword>
<comment type="caution">
    <text evidence="1">The sequence shown here is derived from an EMBL/GenBank/DDBJ whole genome shotgun (WGS) entry which is preliminary data.</text>
</comment>
<gene>
    <name evidence="1" type="ORF">VFPPC_15881</name>
</gene>
<evidence type="ECO:0000313" key="1">
    <source>
        <dbReference type="EMBL" id="OAQ68814.1"/>
    </source>
</evidence>
<dbReference type="RefSeq" id="XP_018145664.1">
    <property type="nucleotide sequence ID" value="XM_018293634.1"/>
</dbReference>
<protein>
    <submittedName>
        <fullName evidence="1">Uncharacterized protein</fullName>
    </submittedName>
</protein>
<reference evidence="1 2" key="1">
    <citation type="journal article" date="2016" name="PLoS Pathog.">
        <title>Biosynthesis of antibiotic leucinostatins in bio-control fungus Purpureocillium lilacinum and their inhibition on phytophthora revealed by genome mining.</title>
        <authorList>
            <person name="Wang G."/>
            <person name="Liu Z."/>
            <person name="Lin R."/>
            <person name="Li E."/>
            <person name="Mao Z."/>
            <person name="Ling J."/>
            <person name="Yang Y."/>
            <person name="Yin W.B."/>
            <person name="Xie B."/>
        </authorList>
    </citation>
    <scope>NUCLEOTIDE SEQUENCE [LARGE SCALE GENOMIC DNA]</scope>
    <source>
        <strain evidence="1">170</strain>
    </source>
</reference>
<name>A0A179FTB1_METCM</name>
<sequence>MASPASYYMRRRQASSAPSVIPQQIRSLSPLHDSALQDATAGGMKTHSTNAWKYSLDLRSTSTAVVMSGCERELLPQSRTIQWLGKMGVSSNPCRQTSWWGTMPTLSINLFFKASSDAQRWLRAISGSFSSSGKGLSLAIWQTDITLW</sequence>
<dbReference type="KEGG" id="pchm:VFPPC_15881"/>
<dbReference type="AlphaFoldDB" id="A0A179FTB1"/>
<organism evidence="1 2">
    <name type="scientific">Pochonia chlamydosporia 170</name>
    <dbReference type="NCBI Taxonomy" id="1380566"/>
    <lineage>
        <taxon>Eukaryota</taxon>
        <taxon>Fungi</taxon>
        <taxon>Dikarya</taxon>
        <taxon>Ascomycota</taxon>
        <taxon>Pezizomycotina</taxon>
        <taxon>Sordariomycetes</taxon>
        <taxon>Hypocreomycetidae</taxon>
        <taxon>Hypocreales</taxon>
        <taxon>Clavicipitaceae</taxon>
        <taxon>Pochonia</taxon>
    </lineage>
</organism>
<accession>A0A179FTB1</accession>
<dbReference type="GeneID" id="28857628"/>
<dbReference type="Proteomes" id="UP000078397">
    <property type="component" value="Unassembled WGS sequence"/>
</dbReference>
<dbReference type="EMBL" id="LSBJ02000003">
    <property type="protein sequence ID" value="OAQ68814.1"/>
    <property type="molecule type" value="Genomic_DNA"/>
</dbReference>